<evidence type="ECO:0000256" key="1">
    <source>
        <dbReference type="ARBA" id="ARBA00006768"/>
    </source>
</evidence>
<comment type="similarity">
    <text evidence="1">Belongs to the glycosyl hydrolase 65 family.</text>
</comment>
<dbReference type="InterPro" id="IPR012341">
    <property type="entry name" value="6hp_glycosidase-like_sf"/>
</dbReference>
<dbReference type="PANTHER" id="PTHR11051">
    <property type="entry name" value="GLYCOSYL HYDROLASE-RELATED"/>
    <property type="match status" value="1"/>
</dbReference>
<reference evidence="7" key="1">
    <citation type="journal article" date="2019" name="Int. J. Syst. Evol. Microbiol.">
        <title>The Global Catalogue of Microorganisms (GCM) 10K type strain sequencing project: providing services to taxonomists for standard genome sequencing and annotation.</title>
        <authorList>
            <consortium name="The Broad Institute Genomics Platform"/>
            <consortium name="The Broad Institute Genome Sequencing Center for Infectious Disease"/>
            <person name="Wu L."/>
            <person name="Ma J."/>
        </authorList>
    </citation>
    <scope>NUCLEOTIDE SEQUENCE [LARGE SCALE GENOMIC DNA]</scope>
    <source>
        <strain evidence="7">JCM 17843</strain>
    </source>
</reference>
<feature type="compositionally biased region" description="Basic and acidic residues" evidence="2">
    <location>
        <begin position="781"/>
        <end position="790"/>
    </location>
</feature>
<protein>
    <submittedName>
        <fullName evidence="6">Kojibiose phosphorylase</fullName>
    </submittedName>
</protein>
<dbReference type="PIRSF" id="PIRSF036289">
    <property type="entry name" value="Glycosyl_hydrolase_malt_phosph"/>
    <property type="match status" value="1"/>
</dbReference>
<evidence type="ECO:0000259" key="4">
    <source>
        <dbReference type="Pfam" id="PF03633"/>
    </source>
</evidence>
<dbReference type="Proteomes" id="UP000602381">
    <property type="component" value="Unassembled WGS sequence"/>
</dbReference>
<dbReference type="Pfam" id="PF03633">
    <property type="entry name" value="Glyco_hydro_65C"/>
    <property type="match status" value="1"/>
</dbReference>
<dbReference type="Pfam" id="PF03632">
    <property type="entry name" value="Glyco_hydro_65m"/>
    <property type="match status" value="1"/>
</dbReference>
<dbReference type="EMBL" id="BMOV01000001">
    <property type="protein sequence ID" value="GGO04667.1"/>
    <property type="molecule type" value="Genomic_DNA"/>
</dbReference>
<evidence type="ECO:0000259" key="3">
    <source>
        <dbReference type="Pfam" id="PF03632"/>
    </source>
</evidence>
<evidence type="ECO:0000313" key="6">
    <source>
        <dbReference type="EMBL" id="GGO04667.1"/>
    </source>
</evidence>
<comment type="caution">
    <text evidence="6">The sequence shown here is derived from an EMBL/GenBank/DDBJ whole genome shotgun (WGS) entry which is preliminary data.</text>
</comment>
<dbReference type="InterPro" id="IPR037018">
    <property type="entry name" value="GH65_N"/>
</dbReference>
<proteinExistence type="inferred from homology"/>
<dbReference type="Pfam" id="PF03636">
    <property type="entry name" value="Glyco_hydro_65N"/>
    <property type="match status" value="1"/>
</dbReference>
<dbReference type="InterPro" id="IPR005194">
    <property type="entry name" value="Glyco_hydro_65_C"/>
</dbReference>
<dbReference type="Gene3D" id="2.70.98.40">
    <property type="entry name" value="Glycoside hydrolase, family 65, N-terminal domain"/>
    <property type="match status" value="1"/>
</dbReference>
<evidence type="ECO:0000259" key="5">
    <source>
        <dbReference type="Pfam" id="PF03636"/>
    </source>
</evidence>
<dbReference type="InterPro" id="IPR011013">
    <property type="entry name" value="Gal_mutarotase_sf_dom"/>
</dbReference>
<organism evidence="6 7">
    <name type="scientific">Iodidimonas muriae</name>
    <dbReference type="NCBI Taxonomy" id="261467"/>
    <lineage>
        <taxon>Bacteria</taxon>
        <taxon>Pseudomonadati</taxon>
        <taxon>Pseudomonadota</taxon>
        <taxon>Alphaproteobacteria</taxon>
        <taxon>Iodidimonadales</taxon>
        <taxon>Iodidimonadaceae</taxon>
        <taxon>Iodidimonas</taxon>
    </lineage>
</organism>
<gene>
    <name evidence="6" type="ORF">GCM10007972_01270</name>
</gene>
<dbReference type="InterPro" id="IPR005196">
    <property type="entry name" value="Glyco_hydro_65_N"/>
</dbReference>
<evidence type="ECO:0000256" key="2">
    <source>
        <dbReference type="SAM" id="MobiDB-lite"/>
    </source>
</evidence>
<name>A0ABQ2L627_9PROT</name>
<dbReference type="InterPro" id="IPR008928">
    <property type="entry name" value="6-hairpin_glycosidase_sf"/>
</dbReference>
<feature type="domain" description="Glycoside hydrolase family 65 N-terminal" evidence="5">
    <location>
        <begin position="25"/>
        <end position="294"/>
    </location>
</feature>
<sequence length="802" mass="88674">MDISERGFDPLHDLPYDLEDWALVENGIDLALRDRSESLFSLGNGFIGVRGGFEESLDGKGLGTASVYLNGVYETMPIHYHEMAHGFAQSSDTRPPAANATGFVVYADGVALSLASASVLSSMRKLDFKRGILERHIRWKLASGAVISLCYERLVSMKRASIFAQKLSVAMEQGTADIAIHTHIEAVHKAGAAQSVDAAHMPDAPHDPRLGPAFAQTPWQLEKVLKNGTAFGYAHRLKKSGIPVAVAVDHHVLKGDFSLSEVSETDIGLTQRFQAKAGPDAPLSLVKFVSYHSDTTAHSQNSPNDAALYDLAQARDAGFDRLCAEQGADLARFWEGADLEIEGAPVDSAAVRFNIFQVLQAAGRGGETSICAKGQTGEGYEGHYFWDAEIFGLPLLGHSRPERARDMLVYRHSSLEASRRHAREMGHERGALIAWRTISGRECSAYFPAGSAQYHINADVAFAIEHYMALTDDTAFLHDHGAEILFETARIWPQIGFFNPRKGGAFCIHCVTGPDEYTALVNNNFYTNAMARQHLDYAYRVAHALMADAPDVFARIANAIDLHEDEITEWRRAADAMYLPYDETLGIHPQDDSFLDKKRWDIANTPKDKFPLLLHYHPLTIYRHQVCKQADTVLAMVLLGDQFAPADKARDLRYYEDVTVHDSTLSACVFGMLASQVGRLEQAHEYFRHAAFVDLGDLHKNTGHGLHMASLGGSWMCLVNGFAGLRFVEGRPVFSPVLPDQWQGLSFRIRVRGRIILVQIGKNRCCYRLISGAPLTIQHHDQPLELKPDETMEASPLGKEPA</sequence>
<feature type="region of interest" description="Disordered" evidence="2">
    <location>
        <begin position="781"/>
        <end position="802"/>
    </location>
</feature>
<dbReference type="InterPro" id="IPR005195">
    <property type="entry name" value="Glyco_hydro_65_M"/>
</dbReference>
<dbReference type="SUPFAM" id="SSF48208">
    <property type="entry name" value="Six-hairpin glycosidases"/>
    <property type="match status" value="1"/>
</dbReference>
<keyword evidence="7" id="KW-1185">Reference proteome</keyword>
<feature type="domain" description="Glycoside hydrolase family 65 central catalytic" evidence="3">
    <location>
        <begin position="352"/>
        <end position="716"/>
    </location>
</feature>
<accession>A0ABQ2L627</accession>
<dbReference type="InterPro" id="IPR017045">
    <property type="entry name" value="Malt_Pase/Glycosyl_Hdrlase"/>
</dbReference>
<dbReference type="Gene3D" id="2.60.420.10">
    <property type="entry name" value="Maltose phosphorylase, domain 3"/>
    <property type="match status" value="1"/>
</dbReference>
<dbReference type="PANTHER" id="PTHR11051:SF13">
    <property type="entry name" value="GLYCOSYL TRANSFERASE"/>
    <property type="match status" value="1"/>
</dbReference>
<evidence type="ECO:0000313" key="7">
    <source>
        <dbReference type="Proteomes" id="UP000602381"/>
    </source>
</evidence>
<feature type="domain" description="Glycoside hydrolase family 65 C-terminal" evidence="4">
    <location>
        <begin position="725"/>
        <end position="786"/>
    </location>
</feature>
<dbReference type="SUPFAM" id="SSF74650">
    <property type="entry name" value="Galactose mutarotase-like"/>
    <property type="match status" value="1"/>
</dbReference>
<dbReference type="Gene3D" id="1.50.10.10">
    <property type="match status" value="1"/>
</dbReference>
<dbReference type="RefSeq" id="WP_188873308.1">
    <property type="nucleotide sequence ID" value="NZ_BMOV01000001.1"/>
</dbReference>